<comment type="caution">
    <text evidence="2">The sequence shown here is derived from an EMBL/GenBank/DDBJ whole genome shotgun (WGS) entry which is preliminary data.</text>
</comment>
<evidence type="ECO:0000256" key="1">
    <source>
        <dbReference type="SAM" id="MobiDB-lite"/>
    </source>
</evidence>
<reference evidence="2" key="1">
    <citation type="journal article" date="2020" name="Cell">
        <title>Large-Scale Comparative Analyses of Tick Genomes Elucidate Their Genetic Diversity and Vector Capacities.</title>
        <authorList>
            <consortium name="Tick Genome and Microbiome Consortium (TIGMIC)"/>
            <person name="Jia N."/>
            <person name="Wang J."/>
            <person name="Shi W."/>
            <person name="Du L."/>
            <person name="Sun Y."/>
            <person name="Zhan W."/>
            <person name="Jiang J.F."/>
            <person name="Wang Q."/>
            <person name="Zhang B."/>
            <person name="Ji P."/>
            <person name="Bell-Sakyi L."/>
            <person name="Cui X.M."/>
            <person name="Yuan T.T."/>
            <person name="Jiang B.G."/>
            <person name="Yang W.F."/>
            <person name="Lam T.T."/>
            <person name="Chang Q.C."/>
            <person name="Ding S.J."/>
            <person name="Wang X.J."/>
            <person name="Zhu J.G."/>
            <person name="Ruan X.D."/>
            <person name="Zhao L."/>
            <person name="Wei J.T."/>
            <person name="Ye R.Z."/>
            <person name="Que T.C."/>
            <person name="Du C.H."/>
            <person name="Zhou Y.H."/>
            <person name="Cheng J.X."/>
            <person name="Dai P.F."/>
            <person name="Guo W.B."/>
            <person name="Han X.H."/>
            <person name="Huang E.J."/>
            <person name="Li L.F."/>
            <person name="Wei W."/>
            <person name="Gao Y.C."/>
            <person name="Liu J.Z."/>
            <person name="Shao H.Z."/>
            <person name="Wang X."/>
            <person name="Wang C.C."/>
            <person name="Yang T.C."/>
            <person name="Huo Q.B."/>
            <person name="Li W."/>
            <person name="Chen H.Y."/>
            <person name="Chen S.E."/>
            <person name="Zhou L.G."/>
            <person name="Ni X.B."/>
            <person name="Tian J.H."/>
            <person name="Sheng Y."/>
            <person name="Liu T."/>
            <person name="Pan Y.S."/>
            <person name="Xia L.Y."/>
            <person name="Li J."/>
            <person name="Zhao F."/>
            <person name="Cao W.C."/>
        </authorList>
    </citation>
    <scope>NUCLEOTIDE SEQUENCE</scope>
    <source>
        <strain evidence="2">Rsan-2018</strain>
    </source>
</reference>
<proteinExistence type="predicted"/>
<protein>
    <submittedName>
        <fullName evidence="2">Uncharacterized protein</fullName>
    </submittedName>
</protein>
<keyword evidence="3" id="KW-1185">Reference proteome</keyword>
<reference evidence="2" key="2">
    <citation type="submission" date="2021-09" db="EMBL/GenBank/DDBJ databases">
        <authorList>
            <person name="Jia N."/>
            <person name="Wang J."/>
            <person name="Shi W."/>
            <person name="Du L."/>
            <person name="Sun Y."/>
            <person name="Zhan W."/>
            <person name="Jiang J."/>
            <person name="Wang Q."/>
            <person name="Zhang B."/>
            <person name="Ji P."/>
            <person name="Sakyi L.B."/>
            <person name="Cui X."/>
            <person name="Yuan T."/>
            <person name="Jiang B."/>
            <person name="Yang W."/>
            <person name="Lam T.T.-Y."/>
            <person name="Chang Q."/>
            <person name="Ding S."/>
            <person name="Wang X."/>
            <person name="Zhu J."/>
            <person name="Ruan X."/>
            <person name="Zhao L."/>
            <person name="Wei J."/>
            <person name="Que T."/>
            <person name="Du C."/>
            <person name="Cheng J."/>
            <person name="Dai P."/>
            <person name="Han X."/>
            <person name="Huang E."/>
            <person name="Gao Y."/>
            <person name="Liu J."/>
            <person name="Shao H."/>
            <person name="Ye R."/>
            <person name="Li L."/>
            <person name="Wei W."/>
            <person name="Wang X."/>
            <person name="Wang C."/>
            <person name="Huo Q."/>
            <person name="Li W."/>
            <person name="Guo W."/>
            <person name="Chen H."/>
            <person name="Chen S."/>
            <person name="Zhou L."/>
            <person name="Zhou L."/>
            <person name="Ni X."/>
            <person name="Tian J."/>
            <person name="Zhou Y."/>
            <person name="Sheng Y."/>
            <person name="Liu T."/>
            <person name="Pan Y."/>
            <person name="Xia L."/>
            <person name="Li J."/>
            <person name="Zhao F."/>
            <person name="Cao W."/>
        </authorList>
    </citation>
    <scope>NUCLEOTIDE SEQUENCE</scope>
    <source>
        <strain evidence="2">Rsan-2018</strain>
        <tissue evidence="2">Larvae</tissue>
    </source>
</reference>
<name>A0A9D4YPN8_RHISA</name>
<feature type="region of interest" description="Disordered" evidence="1">
    <location>
        <begin position="1"/>
        <end position="20"/>
    </location>
</feature>
<dbReference type="EMBL" id="JABSTV010001245">
    <property type="protein sequence ID" value="KAH7983460.1"/>
    <property type="molecule type" value="Genomic_DNA"/>
</dbReference>
<evidence type="ECO:0000313" key="2">
    <source>
        <dbReference type="EMBL" id="KAH7983460.1"/>
    </source>
</evidence>
<gene>
    <name evidence="2" type="ORF">HPB52_012218</name>
</gene>
<sequence>MLTTFSGDERRSSNNASDVRPSSREYTAYLVGNCPSLCLPVNQLFPNLRYHWSILNYHQVNHDAKGMASALNGCLFLAELSMRHGFLSVISFELHEASPRLLALACLGGQVGFVACNMQRRHSFGLVHSQHAADCCVGFVGLSE</sequence>
<dbReference type="Proteomes" id="UP000821837">
    <property type="component" value="Chromosome 1"/>
</dbReference>
<dbReference type="AlphaFoldDB" id="A0A9D4YPN8"/>
<accession>A0A9D4YPN8</accession>
<organism evidence="2 3">
    <name type="scientific">Rhipicephalus sanguineus</name>
    <name type="common">Brown dog tick</name>
    <name type="synonym">Ixodes sanguineus</name>
    <dbReference type="NCBI Taxonomy" id="34632"/>
    <lineage>
        <taxon>Eukaryota</taxon>
        <taxon>Metazoa</taxon>
        <taxon>Ecdysozoa</taxon>
        <taxon>Arthropoda</taxon>
        <taxon>Chelicerata</taxon>
        <taxon>Arachnida</taxon>
        <taxon>Acari</taxon>
        <taxon>Parasitiformes</taxon>
        <taxon>Ixodida</taxon>
        <taxon>Ixodoidea</taxon>
        <taxon>Ixodidae</taxon>
        <taxon>Rhipicephalinae</taxon>
        <taxon>Rhipicephalus</taxon>
        <taxon>Rhipicephalus</taxon>
    </lineage>
</organism>
<evidence type="ECO:0000313" key="3">
    <source>
        <dbReference type="Proteomes" id="UP000821837"/>
    </source>
</evidence>